<evidence type="ECO:0000313" key="1">
    <source>
        <dbReference type="EMBL" id="NYI67964.1"/>
    </source>
</evidence>
<organism evidence="1 2">
    <name type="scientific">Spelaeicoccus albus</name>
    <dbReference type="NCBI Taxonomy" id="1280376"/>
    <lineage>
        <taxon>Bacteria</taxon>
        <taxon>Bacillati</taxon>
        <taxon>Actinomycetota</taxon>
        <taxon>Actinomycetes</taxon>
        <taxon>Micrococcales</taxon>
        <taxon>Brevibacteriaceae</taxon>
        <taxon>Spelaeicoccus</taxon>
    </lineage>
</organism>
<dbReference type="Pfam" id="PF06224">
    <property type="entry name" value="AlkZ-like"/>
    <property type="match status" value="1"/>
</dbReference>
<dbReference type="PANTHER" id="PTHR30528:SF0">
    <property type="entry name" value="CYTOPLASMIC PROTEIN"/>
    <property type="match status" value="1"/>
</dbReference>
<keyword evidence="2" id="KW-1185">Reference proteome</keyword>
<evidence type="ECO:0008006" key="3">
    <source>
        <dbReference type="Google" id="ProtNLM"/>
    </source>
</evidence>
<dbReference type="PANTHER" id="PTHR30528">
    <property type="entry name" value="CYTOPLASMIC PROTEIN"/>
    <property type="match status" value="1"/>
</dbReference>
<reference evidence="1 2" key="1">
    <citation type="submission" date="2020-07" db="EMBL/GenBank/DDBJ databases">
        <title>Sequencing the genomes of 1000 actinobacteria strains.</title>
        <authorList>
            <person name="Klenk H.-P."/>
        </authorList>
    </citation>
    <scope>NUCLEOTIDE SEQUENCE [LARGE SCALE GENOMIC DNA]</scope>
    <source>
        <strain evidence="1 2">DSM 26341</strain>
    </source>
</reference>
<sequence length="425" mass="47852">MSKSADLTKTVGSSRAAVPGTTRVTFSIDRARRIALAAQGFHRPRPIATPTMRHVQGVIDKIGLLQIDSVNVLSRSHYLPLFSRLGDYDRGILDRAATAPRRRLVEYWAHEASLIPPETYRLLYWRMHAWRETAWGRMRGDSPEWEALLEDVYAAVRDTGPVTASRLNTRLDHGVPEDAGDNWGWNWSQVKTALEALFWSGRIGSAGRTAQFERRYELTERILPPEVAAAEPPARPDAIRQLTLIAARALGIASPRCLSDYFRMPVKDTKTAIEELVTSGELLPAAVPSWSNDLYLHVDAARPRRVRARALLSPFDSLVFERRRTEDLFDFRYRIEIYTPKHQRRYGYYVLPFLLGERIVARLDIKADRRAGSLLVRSAHPEPCAPADTAAELADELTLMAGWLGLAGVRVESDGPLAREIAARL</sequence>
<dbReference type="AlphaFoldDB" id="A0A7Z0D325"/>
<dbReference type="EMBL" id="JACBZP010000001">
    <property type="protein sequence ID" value="NYI67964.1"/>
    <property type="molecule type" value="Genomic_DNA"/>
</dbReference>
<dbReference type="InterPro" id="IPR009351">
    <property type="entry name" value="AlkZ-like"/>
</dbReference>
<protein>
    <recommendedName>
        <fullName evidence="3">Winged helix-turn-helix domain-containing protein</fullName>
    </recommendedName>
</protein>
<dbReference type="RefSeq" id="WP_237248978.1">
    <property type="nucleotide sequence ID" value="NZ_JACBZP010000001.1"/>
</dbReference>
<dbReference type="Proteomes" id="UP000539111">
    <property type="component" value="Unassembled WGS sequence"/>
</dbReference>
<evidence type="ECO:0000313" key="2">
    <source>
        <dbReference type="Proteomes" id="UP000539111"/>
    </source>
</evidence>
<name>A0A7Z0D325_9MICO</name>
<proteinExistence type="predicted"/>
<comment type="caution">
    <text evidence="1">The sequence shown here is derived from an EMBL/GenBank/DDBJ whole genome shotgun (WGS) entry which is preliminary data.</text>
</comment>
<accession>A0A7Z0D325</accession>
<gene>
    <name evidence="1" type="ORF">BJY26_002270</name>
</gene>